<dbReference type="GO" id="GO:0008703">
    <property type="term" value="F:5-amino-6-(5-phosphoribosylamino)uracil reductase activity"/>
    <property type="evidence" value="ECO:0007669"/>
    <property type="project" value="InterPro"/>
</dbReference>
<dbReference type="Pfam" id="PF08327">
    <property type="entry name" value="AHSA1"/>
    <property type="match status" value="1"/>
</dbReference>
<evidence type="ECO:0000313" key="5">
    <source>
        <dbReference type="Proteomes" id="UP000274327"/>
    </source>
</evidence>
<reference evidence="4 5" key="1">
    <citation type="submission" date="2018-07" db="EMBL/GenBank/DDBJ databases">
        <title>Brachybacteriurn paraconglorneratum KCTC 9916.</title>
        <authorList>
            <person name="Li Y."/>
        </authorList>
    </citation>
    <scope>NUCLEOTIDE SEQUENCE [LARGE SCALE GENOMIC DNA]</scope>
    <source>
        <strain evidence="4 5">KCTC 9916</strain>
    </source>
</reference>
<dbReference type="InterPro" id="IPR002734">
    <property type="entry name" value="RibDG_C"/>
</dbReference>
<evidence type="ECO:0000313" key="4">
    <source>
        <dbReference type="EMBL" id="RRR17969.1"/>
    </source>
</evidence>
<dbReference type="InterPro" id="IPR013538">
    <property type="entry name" value="ASHA1/2-like_C"/>
</dbReference>
<name>A0A3R8RQ11_9MICO</name>
<protein>
    <submittedName>
        <fullName evidence="4">Uncharacterized protein</fullName>
    </submittedName>
</protein>
<sequence length="350" mass="38898">MTDSDTTTPTSFTLTRTLRAPRALVWRAWTDPALTARWWHPAEVEVEPDSVAIDLREGGQYAYTMTVDGERWPTAGTYLEIREPELLRFTWHGPEDADEIAPLVTVQLEEAGADRTLMVFTLERRVPAEPGEDEDVQDGWRSALDEVLVPLLGELSGDTGRGRPRIVLEQLVSADGFAAEPDGGMRFVEAVSFEDLDRTDEHQMEFVATVDAIVLGRVTYEMFSSYWPTADPEHDRLAGPINALPKLVVSETLSSAPWGEDEARIVRGGVDGLREAIAPFARVVVWGSLSLSRALLAAELVDTIRLRTVPTFVGEGLGFTPPTREPLVGRLGEQWRYSTGHVTTEYHLRD</sequence>
<dbReference type="GeneID" id="78121707"/>
<dbReference type="SUPFAM" id="SSF53597">
    <property type="entry name" value="Dihydrofolate reductase-like"/>
    <property type="match status" value="1"/>
</dbReference>
<dbReference type="Gene3D" id="3.30.530.20">
    <property type="match status" value="1"/>
</dbReference>
<organism evidence="4 5">
    <name type="scientific">Brachybacterium paraconglomeratum</name>
    <dbReference type="NCBI Taxonomy" id="173362"/>
    <lineage>
        <taxon>Bacteria</taxon>
        <taxon>Bacillati</taxon>
        <taxon>Actinomycetota</taxon>
        <taxon>Actinomycetes</taxon>
        <taxon>Micrococcales</taxon>
        <taxon>Dermabacteraceae</taxon>
        <taxon>Brachybacterium</taxon>
    </lineage>
</organism>
<dbReference type="EMBL" id="QOCI01000009">
    <property type="protein sequence ID" value="RRR17969.1"/>
    <property type="molecule type" value="Genomic_DNA"/>
</dbReference>
<feature type="domain" description="Bacterial bifunctional deaminase-reductase C-terminal" evidence="2">
    <location>
        <begin position="165"/>
        <end position="321"/>
    </location>
</feature>
<gene>
    <name evidence="4" type="ORF">DS079_11820</name>
</gene>
<dbReference type="Pfam" id="PF01872">
    <property type="entry name" value="RibD_C"/>
    <property type="match status" value="1"/>
</dbReference>
<dbReference type="InterPro" id="IPR023393">
    <property type="entry name" value="START-like_dom_sf"/>
</dbReference>
<comment type="caution">
    <text evidence="4">The sequence shown here is derived from an EMBL/GenBank/DDBJ whole genome shotgun (WGS) entry which is preliminary data.</text>
</comment>
<comment type="similarity">
    <text evidence="1">Belongs to the AHA1 family.</text>
</comment>
<proteinExistence type="inferred from homology"/>
<dbReference type="GO" id="GO:0009231">
    <property type="term" value="P:riboflavin biosynthetic process"/>
    <property type="evidence" value="ECO:0007669"/>
    <property type="project" value="InterPro"/>
</dbReference>
<evidence type="ECO:0000256" key="1">
    <source>
        <dbReference type="ARBA" id="ARBA00006817"/>
    </source>
</evidence>
<dbReference type="RefSeq" id="WP_126987963.1">
    <property type="nucleotide sequence ID" value="NZ_ML133857.1"/>
</dbReference>
<dbReference type="InterPro" id="IPR024072">
    <property type="entry name" value="DHFR-like_dom_sf"/>
</dbReference>
<dbReference type="AlphaFoldDB" id="A0A3R8RQ11"/>
<dbReference type="SUPFAM" id="SSF55961">
    <property type="entry name" value="Bet v1-like"/>
    <property type="match status" value="1"/>
</dbReference>
<evidence type="ECO:0000259" key="2">
    <source>
        <dbReference type="Pfam" id="PF01872"/>
    </source>
</evidence>
<dbReference type="CDD" id="cd07814">
    <property type="entry name" value="SRPBCC_CalC_Aha1-like"/>
    <property type="match status" value="1"/>
</dbReference>
<dbReference type="Proteomes" id="UP000274327">
    <property type="component" value="Unassembled WGS sequence"/>
</dbReference>
<dbReference type="Gene3D" id="3.40.430.10">
    <property type="entry name" value="Dihydrofolate Reductase, subunit A"/>
    <property type="match status" value="1"/>
</dbReference>
<keyword evidence="5" id="KW-1185">Reference proteome</keyword>
<evidence type="ECO:0000259" key="3">
    <source>
        <dbReference type="Pfam" id="PF08327"/>
    </source>
</evidence>
<feature type="domain" description="Activator of Hsp90 ATPase homologue 1/2-like C-terminal" evidence="3">
    <location>
        <begin position="19"/>
        <end position="146"/>
    </location>
</feature>
<accession>A0A3R8RQ11</accession>